<feature type="compositionally biased region" description="Basic residues" evidence="1">
    <location>
        <begin position="50"/>
        <end position="60"/>
    </location>
</feature>
<dbReference type="EMBL" id="JANPWB010000001">
    <property type="protein sequence ID" value="KAJ1214185.1"/>
    <property type="molecule type" value="Genomic_DNA"/>
</dbReference>
<name>A0AAV7WPS7_PLEWA</name>
<protein>
    <submittedName>
        <fullName evidence="2">Uncharacterized protein</fullName>
    </submittedName>
</protein>
<feature type="region of interest" description="Disordered" evidence="1">
    <location>
        <begin position="1"/>
        <end position="66"/>
    </location>
</feature>
<sequence>MPEEGDSATDSGLGQVGTLDLSKTHEKDSWAIASLPPWPKTKPRSTASRRGGKRKAKGRQKGCSSRRPMYTALLHAAWEPQRQQKCCRKTSGRVARASSILMHCNLVPLCNDLWGPPGSQKPAAGSCKKRQGITAASQHSAVTLWHLPCK</sequence>
<comment type="caution">
    <text evidence="2">The sequence shown here is derived from an EMBL/GenBank/DDBJ whole genome shotgun (WGS) entry which is preliminary data.</text>
</comment>
<proteinExistence type="predicted"/>
<organism evidence="2 3">
    <name type="scientific">Pleurodeles waltl</name>
    <name type="common">Iberian ribbed newt</name>
    <dbReference type="NCBI Taxonomy" id="8319"/>
    <lineage>
        <taxon>Eukaryota</taxon>
        <taxon>Metazoa</taxon>
        <taxon>Chordata</taxon>
        <taxon>Craniata</taxon>
        <taxon>Vertebrata</taxon>
        <taxon>Euteleostomi</taxon>
        <taxon>Amphibia</taxon>
        <taxon>Batrachia</taxon>
        <taxon>Caudata</taxon>
        <taxon>Salamandroidea</taxon>
        <taxon>Salamandridae</taxon>
        <taxon>Pleurodelinae</taxon>
        <taxon>Pleurodeles</taxon>
    </lineage>
</organism>
<gene>
    <name evidence="2" type="ORF">NDU88_001811</name>
</gene>
<keyword evidence="3" id="KW-1185">Reference proteome</keyword>
<dbReference type="AlphaFoldDB" id="A0AAV7WPS7"/>
<evidence type="ECO:0000313" key="3">
    <source>
        <dbReference type="Proteomes" id="UP001066276"/>
    </source>
</evidence>
<evidence type="ECO:0000256" key="1">
    <source>
        <dbReference type="SAM" id="MobiDB-lite"/>
    </source>
</evidence>
<accession>A0AAV7WPS7</accession>
<dbReference type="Proteomes" id="UP001066276">
    <property type="component" value="Chromosome 1_1"/>
</dbReference>
<evidence type="ECO:0000313" key="2">
    <source>
        <dbReference type="EMBL" id="KAJ1214185.1"/>
    </source>
</evidence>
<reference evidence="2" key="1">
    <citation type="journal article" date="2022" name="bioRxiv">
        <title>Sequencing and chromosome-scale assembly of the giantPleurodeles waltlgenome.</title>
        <authorList>
            <person name="Brown T."/>
            <person name="Elewa A."/>
            <person name="Iarovenko S."/>
            <person name="Subramanian E."/>
            <person name="Araus A.J."/>
            <person name="Petzold A."/>
            <person name="Susuki M."/>
            <person name="Suzuki K.-i.T."/>
            <person name="Hayashi T."/>
            <person name="Toyoda A."/>
            <person name="Oliveira C."/>
            <person name="Osipova E."/>
            <person name="Leigh N.D."/>
            <person name="Simon A."/>
            <person name="Yun M.H."/>
        </authorList>
    </citation>
    <scope>NUCLEOTIDE SEQUENCE</scope>
    <source>
        <strain evidence="2">20211129_DDA</strain>
        <tissue evidence="2">Liver</tissue>
    </source>
</reference>